<dbReference type="CDD" id="cd18809">
    <property type="entry name" value="SF1_C_RecD"/>
    <property type="match status" value="1"/>
</dbReference>
<feature type="domain" description="DNA helicase Pif1-like DEAD-box helicase" evidence="2">
    <location>
        <begin position="479"/>
        <end position="676"/>
    </location>
</feature>
<keyword evidence="1" id="KW-0227">DNA damage</keyword>
<dbReference type="HOGENOM" id="CLU_001324_12_1_1"/>
<dbReference type="GO" id="GO:0000723">
    <property type="term" value="P:telomere maintenance"/>
    <property type="evidence" value="ECO:0007669"/>
    <property type="project" value="InterPro"/>
</dbReference>
<dbReference type="PANTHER" id="PTHR10492:SF101">
    <property type="entry name" value="ATP-DEPENDENT DNA HELICASE"/>
    <property type="match status" value="1"/>
</dbReference>
<comment type="catalytic activity">
    <reaction evidence="1">
        <text>ATP + H2O = ADP + phosphate + H(+)</text>
        <dbReference type="Rhea" id="RHEA:13065"/>
        <dbReference type="ChEBI" id="CHEBI:15377"/>
        <dbReference type="ChEBI" id="CHEBI:15378"/>
        <dbReference type="ChEBI" id="CHEBI:30616"/>
        <dbReference type="ChEBI" id="CHEBI:43474"/>
        <dbReference type="ChEBI" id="CHEBI:456216"/>
        <dbReference type="EC" id="5.6.2.3"/>
    </reaction>
</comment>
<proteinExistence type="inferred from homology"/>
<dbReference type="GO" id="GO:0043139">
    <property type="term" value="F:5'-3' DNA helicase activity"/>
    <property type="evidence" value="ECO:0007669"/>
    <property type="project" value="UniProtKB-EC"/>
</dbReference>
<dbReference type="EnsemblPlants" id="Bo2g012070.1">
    <property type="protein sequence ID" value="Bo2g012070.1"/>
    <property type="gene ID" value="Bo2g012070"/>
</dbReference>
<keyword evidence="1" id="KW-0378">Hydrolase</keyword>
<dbReference type="Gene3D" id="3.40.50.300">
    <property type="entry name" value="P-loop containing nucleotide triphosphate hydrolases"/>
    <property type="match status" value="1"/>
</dbReference>
<dbReference type="Pfam" id="PF21530">
    <property type="entry name" value="Pif1_2B_dom"/>
    <property type="match status" value="1"/>
</dbReference>
<name>A0A0D3AJ24_BRAOL</name>
<comment type="cofactor">
    <cofactor evidence="1">
        <name>Mg(2+)</name>
        <dbReference type="ChEBI" id="CHEBI:18420"/>
    </cofactor>
</comment>
<dbReference type="OMA" id="VHINIEW"/>
<feature type="domain" description="DNA helicase Pif1-like 2B" evidence="3">
    <location>
        <begin position="770"/>
        <end position="816"/>
    </location>
</feature>
<sequence>MKRKKTDYHIGDRANHNITPETLKDKRTFSNASQFCSNSITNQDIPLRSVYYRLFEAMEGRNVPPNTHSLYQQISMLSPQTPQNKRRCVLGLDILTNQTSDSPKQSSCLTNLTSREFGAKQLSKTSSQKNCFRTPSLITSIPFMPLASILKKTKENSFKKLPDKRQRKGTSNILKDITNIDFSLGSENQESPSPTVIPEPDFGAIVDETGELEFDCSSLDTTDSEYETEDGKDKLKAVISRKLIEKTMFLAWFELNKIDEFARTLTYAQIPIFYIFDKRSKKFKKRKRGFCLGRINYAPWKQEAAYYLRILLNIVRGPTSYDDIKTYEGVLYPEYKDACFARGLLDDDQEYIDDLVRRSYECSASDLREVFVIMLMSNTLSQPEVVWGNTWQFLSEDIEHNRRKYLNRPGLLLSDDDKKKYALLEIEKLLRRNGTSLPRLTKKPKLPKTSAQDFNVLIVDERSYSRETLLETLDRDIPKLTDEQKKIYDQILAAVNERNGGMFFVYGFGGTGKTFLWKLLSTAIRCRGDIVLNVASSGIASLLLPGGRTAHSRFGIPLNPDDFSSCTMEPGTDQANLVKESSLIIWDEAPMMGKHCFQALDRSLSDIVGKHANQPFGGKVIVFGGDFRQVLPVINGAGRAEIVLASLNSSYLWEHCKVLKLTKNMRLLSDEPNDGEAEIDIPPEILISDSEDPIEAISSAIYGDTASLHEKKEAKCFQERAILCPTNEDVNMINEYMLDRLDGDEKIYYSADSIDPRDKGSVNNEALGPDFLNTIKVSGLPNHRLRLKIGCPVMVLRNRQPSAGLMNGTRLQITQLMDFMVQARIITGEKVGKLVYIPRLLITPSDTRLPFKMRRRQLPLAVAFAITINKSQGQSLFEVGIFLPRPVFSHGQLYDAVSRVTSKKGLKILAVDKDGKPQKKTTNVVFKEVFANLE</sequence>
<dbReference type="Proteomes" id="UP000032141">
    <property type="component" value="Chromosome C2"/>
</dbReference>
<evidence type="ECO:0000259" key="3">
    <source>
        <dbReference type="Pfam" id="PF21530"/>
    </source>
</evidence>
<dbReference type="STRING" id="109376.A0A0D3AJ24"/>
<keyword evidence="5" id="KW-1185">Reference proteome</keyword>
<keyword evidence="1" id="KW-0547">Nucleotide-binding</keyword>
<dbReference type="Pfam" id="PF05970">
    <property type="entry name" value="PIF1"/>
    <property type="match status" value="1"/>
</dbReference>
<dbReference type="GO" id="GO:0016887">
    <property type="term" value="F:ATP hydrolysis activity"/>
    <property type="evidence" value="ECO:0007669"/>
    <property type="project" value="RHEA"/>
</dbReference>
<evidence type="ECO:0000313" key="4">
    <source>
        <dbReference type="EnsemblPlants" id="Bo2g012070.1"/>
    </source>
</evidence>
<accession>A0A0D3AJ24</accession>
<dbReference type="eggNOG" id="KOG0987">
    <property type="taxonomic scope" value="Eukaryota"/>
</dbReference>
<evidence type="ECO:0000259" key="2">
    <source>
        <dbReference type="Pfam" id="PF05970"/>
    </source>
</evidence>
<dbReference type="GO" id="GO:0006281">
    <property type="term" value="P:DNA repair"/>
    <property type="evidence" value="ECO:0007669"/>
    <property type="project" value="UniProtKB-KW"/>
</dbReference>
<dbReference type="Gramene" id="Bo2g012070.1">
    <property type="protein sequence ID" value="Bo2g012070.1"/>
    <property type="gene ID" value="Bo2g012070"/>
</dbReference>
<keyword evidence="1" id="KW-0233">DNA recombination</keyword>
<dbReference type="AlphaFoldDB" id="A0A0D3AJ24"/>
<dbReference type="InterPro" id="IPR027417">
    <property type="entry name" value="P-loop_NTPase"/>
</dbReference>
<protein>
    <recommendedName>
        <fullName evidence="1">ATP-dependent DNA helicase</fullName>
        <ecNumber evidence="1">5.6.2.3</ecNumber>
    </recommendedName>
</protein>
<keyword evidence="1" id="KW-0234">DNA repair</keyword>
<keyword evidence="1" id="KW-0067">ATP-binding</keyword>
<dbReference type="EC" id="5.6.2.3" evidence="1"/>
<reference evidence="4" key="2">
    <citation type="submission" date="2015-03" db="UniProtKB">
        <authorList>
            <consortium name="EnsemblPlants"/>
        </authorList>
    </citation>
    <scope>IDENTIFICATION</scope>
</reference>
<reference evidence="4 5" key="1">
    <citation type="journal article" date="2014" name="Genome Biol.">
        <title>Transcriptome and methylome profiling reveals relics of genome dominance in the mesopolyploid Brassica oleracea.</title>
        <authorList>
            <person name="Parkin I.A."/>
            <person name="Koh C."/>
            <person name="Tang H."/>
            <person name="Robinson S.J."/>
            <person name="Kagale S."/>
            <person name="Clarke W.E."/>
            <person name="Town C.D."/>
            <person name="Nixon J."/>
            <person name="Krishnakumar V."/>
            <person name="Bidwell S.L."/>
            <person name="Denoeud F."/>
            <person name="Belcram H."/>
            <person name="Links M.G."/>
            <person name="Just J."/>
            <person name="Clarke C."/>
            <person name="Bender T."/>
            <person name="Huebert T."/>
            <person name="Mason A.S."/>
            <person name="Pires J.C."/>
            <person name="Barker G."/>
            <person name="Moore J."/>
            <person name="Walley P.G."/>
            <person name="Manoli S."/>
            <person name="Batley J."/>
            <person name="Edwards D."/>
            <person name="Nelson M.N."/>
            <person name="Wang X."/>
            <person name="Paterson A.H."/>
            <person name="King G."/>
            <person name="Bancroft I."/>
            <person name="Chalhoub B."/>
            <person name="Sharpe A.G."/>
        </authorList>
    </citation>
    <scope>NUCLEOTIDE SEQUENCE</scope>
    <source>
        <strain evidence="4 5">cv. TO1000</strain>
    </source>
</reference>
<evidence type="ECO:0000256" key="1">
    <source>
        <dbReference type="RuleBase" id="RU363044"/>
    </source>
</evidence>
<organism evidence="4 5">
    <name type="scientific">Brassica oleracea var. oleracea</name>
    <dbReference type="NCBI Taxonomy" id="109376"/>
    <lineage>
        <taxon>Eukaryota</taxon>
        <taxon>Viridiplantae</taxon>
        <taxon>Streptophyta</taxon>
        <taxon>Embryophyta</taxon>
        <taxon>Tracheophyta</taxon>
        <taxon>Spermatophyta</taxon>
        <taxon>Magnoliopsida</taxon>
        <taxon>eudicotyledons</taxon>
        <taxon>Gunneridae</taxon>
        <taxon>Pentapetalae</taxon>
        <taxon>rosids</taxon>
        <taxon>malvids</taxon>
        <taxon>Brassicales</taxon>
        <taxon>Brassicaceae</taxon>
        <taxon>Brassiceae</taxon>
        <taxon>Brassica</taxon>
    </lineage>
</organism>
<dbReference type="InterPro" id="IPR049163">
    <property type="entry name" value="Pif1-like_2B_dom"/>
</dbReference>
<evidence type="ECO:0000313" key="5">
    <source>
        <dbReference type="Proteomes" id="UP000032141"/>
    </source>
</evidence>
<comment type="similarity">
    <text evidence="1">Belongs to the helicase family.</text>
</comment>
<dbReference type="SUPFAM" id="SSF52540">
    <property type="entry name" value="P-loop containing nucleoside triphosphate hydrolases"/>
    <property type="match status" value="2"/>
</dbReference>
<keyword evidence="1" id="KW-0347">Helicase</keyword>
<dbReference type="InterPro" id="IPR010285">
    <property type="entry name" value="DNA_helicase_pif1-like_DEAD"/>
</dbReference>
<dbReference type="GO" id="GO:0005524">
    <property type="term" value="F:ATP binding"/>
    <property type="evidence" value="ECO:0007669"/>
    <property type="project" value="UniProtKB-KW"/>
</dbReference>
<dbReference type="PANTHER" id="PTHR10492">
    <property type="match status" value="1"/>
</dbReference>
<dbReference type="GO" id="GO:0006310">
    <property type="term" value="P:DNA recombination"/>
    <property type="evidence" value="ECO:0007669"/>
    <property type="project" value="UniProtKB-KW"/>
</dbReference>